<evidence type="ECO:0000256" key="3">
    <source>
        <dbReference type="ARBA" id="ARBA00022475"/>
    </source>
</evidence>
<dbReference type="GO" id="GO:0007169">
    <property type="term" value="P:cell surface receptor protein tyrosine kinase signaling pathway"/>
    <property type="evidence" value="ECO:0007669"/>
    <property type="project" value="UniProtKB-ARBA"/>
</dbReference>
<dbReference type="GO" id="GO:0043235">
    <property type="term" value="C:receptor complex"/>
    <property type="evidence" value="ECO:0007669"/>
    <property type="project" value="TreeGrafter"/>
</dbReference>
<comment type="subcellular location">
    <subcellularLocation>
        <location evidence="1">Cell membrane</location>
    </subcellularLocation>
</comment>
<dbReference type="GO" id="GO:0009897">
    <property type="term" value="C:external side of plasma membrane"/>
    <property type="evidence" value="ECO:0007669"/>
    <property type="project" value="TreeGrafter"/>
</dbReference>
<keyword evidence="3" id="KW-1003">Cell membrane</keyword>
<keyword evidence="6" id="KW-0675">Receptor</keyword>
<dbReference type="PANTHER" id="PTHR10269:SF1">
    <property type="entry name" value="GDNF FAMILY RECEPTOR ALPHA-LIKE"/>
    <property type="match status" value="1"/>
</dbReference>
<dbReference type="Proteomes" id="UP000264800">
    <property type="component" value="Unplaced"/>
</dbReference>
<dbReference type="InterPro" id="IPR003438">
    <property type="entry name" value="GDNF_rcpt"/>
</dbReference>
<dbReference type="SMART" id="SM00907">
    <property type="entry name" value="GDNF"/>
    <property type="match status" value="2"/>
</dbReference>
<evidence type="ECO:0000256" key="5">
    <source>
        <dbReference type="ARBA" id="ARBA00023136"/>
    </source>
</evidence>
<name>A0A3Q3BAI5_KRYMA</name>
<dbReference type="InterPro" id="IPR037193">
    <property type="entry name" value="GDNF_alpha"/>
</dbReference>
<reference evidence="11" key="2">
    <citation type="submission" date="2025-09" db="UniProtKB">
        <authorList>
            <consortium name="Ensembl"/>
        </authorList>
    </citation>
    <scope>IDENTIFICATION</scope>
</reference>
<evidence type="ECO:0000256" key="6">
    <source>
        <dbReference type="ARBA" id="ARBA00023170"/>
    </source>
</evidence>
<comment type="similarity">
    <text evidence="2">Belongs to the GDNFR family.</text>
</comment>
<keyword evidence="8" id="KW-0812">Transmembrane</keyword>
<accession>A0A3Q3BAI5</accession>
<organism evidence="11 12">
    <name type="scientific">Kryptolebias marmoratus</name>
    <name type="common">Mangrove killifish</name>
    <name type="synonym">Rivulus marmoratus</name>
    <dbReference type="NCBI Taxonomy" id="37003"/>
    <lineage>
        <taxon>Eukaryota</taxon>
        <taxon>Metazoa</taxon>
        <taxon>Chordata</taxon>
        <taxon>Craniata</taxon>
        <taxon>Vertebrata</taxon>
        <taxon>Euteleostomi</taxon>
        <taxon>Actinopterygii</taxon>
        <taxon>Neopterygii</taxon>
        <taxon>Teleostei</taxon>
        <taxon>Neoteleostei</taxon>
        <taxon>Acanthomorphata</taxon>
        <taxon>Ovalentaria</taxon>
        <taxon>Atherinomorphae</taxon>
        <taxon>Cyprinodontiformes</taxon>
        <taxon>Rivulidae</taxon>
        <taxon>Kryptolebias</taxon>
    </lineage>
</organism>
<keyword evidence="7" id="KW-0325">Glycoprotein</keyword>
<evidence type="ECO:0000256" key="8">
    <source>
        <dbReference type="SAM" id="Phobius"/>
    </source>
</evidence>
<dbReference type="GO" id="GO:0007399">
    <property type="term" value="P:nervous system development"/>
    <property type="evidence" value="ECO:0007669"/>
    <property type="project" value="TreeGrafter"/>
</dbReference>
<dbReference type="Pfam" id="PF02351">
    <property type="entry name" value="GDNF"/>
    <property type="match status" value="2"/>
</dbReference>
<dbReference type="GO" id="GO:0038023">
    <property type="term" value="F:signaling receptor activity"/>
    <property type="evidence" value="ECO:0007669"/>
    <property type="project" value="InterPro"/>
</dbReference>
<reference evidence="11" key="1">
    <citation type="submission" date="2025-08" db="UniProtKB">
        <authorList>
            <consortium name="Ensembl"/>
        </authorList>
    </citation>
    <scope>IDENTIFICATION</scope>
</reference>
<feature type="domain" description="GDNF/GAS1" evidence="10">
    <location>
        <begin position="79"/>
        <end position="156"/>
    </location>
</feature>
<dbReference type="PANTHER" id="PTHR10269">
    <property type="entry name" value="GDNF RECEPTOR ALPHA"/>
    <property type="match status" value="1"/>
</dbReference>
<evidence type="ECO:0000256" key="9">
    <source>
        <dbReference type="SAM" id="SignalP"/>
    </source>
</evidence>
<dbReference type="Ensembl" id="ENSKMAT00000026804.1">
    <property type="protein sequence ID" value="ENSKMAP00000026465.1"/>
    <property type="gene ID" value="ENSKMAG00000019634.1"/>
</dbReference>
<keyword evidence="5 8" id="KW-0472">Membrane</keyword>
<dbReference type="InterPro" id="IPR016017">
    <property type="entry name" value="GDNF/GAS1"/>
</dbReference>
<dbReference type="OMA" id="NVIHSCR"/>
<feature type="domain" description="GDNF/GAS1" evidence="10">
    <location>
        <begin position="163"/>
        <end position="247"/>
    </location>
</feature>
<sequence length="276" mass="30880">MCFSGFVFLQISSISISSPTSDCLALVETCMSDLCRHEQTVLTGSCEVNSFSQVDQLIKKMKRDLNVTTACMHDGSGSCVDRFAACVSDLICNRHLTPVLRACTVELCDNDRCQREIQQLYGNMPQKTAEMLVMCECEGSDPNCLLMKTGLQSGTCGVETLVCQERLDQCVQDRTCRYVLYDRNLQVDECFTLMNPAHILGADSECKKAFLNTLGTVLHQPCTCKGVHDDYLLMCTRIHDVFHNRRHFNNLLYVLAALLLAGILILLLLVVVSKIW</sequence>
<evidence type="ECO:0000259" key="10">
    <source>
        <dbReference type="SMART" id="SM00907"/>
    </source>
</evidence>
<evidence type="ECO:0000256" key="1">
    <source>
        <dbReference type="ARBA" id="ARBA00004236"/>
    </source>
</evidence>
<protein>
    <recommendedName>
        <fullName evidence="10">GDNF/GAS1 domain-containing protein</fullName>
    </recommendedName>
</protein>
<dbReference type="STRING" id="37003.ENSKMAP00000026465"/>
<evidence type="ECO:0000256" key="7">
    <source>
        <dbReference type="ARBA" id="ARBA00023180"/>
    </source>
</evidence>
<proteinExistence type="inferred from homology"/>
<keyword evidence="8" id="KW-1133">Transmembrane helix</keyword>
<evidence type="ECO:0000256" key="2">
    <source>
        <dbReference type="ARBA" id="ARBA00005961"/>
    </source>
</evidence>
<evidence type="ECO:0000313" key="12">
    <source>
        <dbReference type="Proteomes" id="UP000264800"/>
    </source>
</evidence>
<dbReference type="SUPFAM" id="SSF110035">
    <property type="entry name" value="GDNF receptor-like"/>
    <property type="match status" value="2"/>
</dbReference>
<evidence type="ECO:0000256" key="4">
    <source>
        <dbReference type="ARBA" id="ARBA00022729"/>
    </source>
</evidence>
<dbReference type="AlphaFoldDB" id="A0A3Q3BAI5"/>
<keyword evidence="4 9" id="KW-0732">Signal</keyword>
<evidence type="ECO:0000313" key="11">
    <source>
        <dbReference type="Ensembl" id="ENSKMAP00000026465.1"/>
    </source>
</evidence>
<feature type="transmembrane region" description="Helical" evidence="8">
    <location>
        <begin position="251"/>
        <end position="272"/>
    </location>
</feature>
<feature type="signal peptide" evidence="9">
    <location>
        <begin position="1"/>
        <end position="17"/>
    </location>
</feature>
<dbReference type="GeneTree" id="ENSGT00730000111274"/>
<feature type="chain" id="PRO_5018783180" description="GDNF/GAS1 domain-containing protein" evidence="9">
    <location>
        <begin position="18"/>
        <end position="276"/>
    </location>
</feature>
<keyword evidence="12" id="KW-1185">Reference proteome</keyword>